<organism evidence="6 7">
    <name type="scientific">Bifidobacterium santillanense</name>
    <dbReference type="NCBI Taxonomy" id="2809028"/>
    <lineage>
        <taxon>Bacteria</taxon>
        <taxon>Bacillati</taxon>
        <taxon>Actinomycetota</taxon>
        <taxon>Actinomycetes</taxon>
        <taxon>Bifidobacteriales</taxon>
        <taxon>Bifidobacteriaceae</taxon>
        <taxon>Bifidobacterium</taxon>
    </lineage>
</organism>
<gene>
    <name evidence="6" type="ORF">JS528_10505</name>
</gene>
<proteinExistence type="predicted"/>
<dbReference type="Proteomes" id="UP000773064">
    <property type="component" value="Unassembled WGS sequence"/>
</dbReference>
<protein>
    <submittedName>
        <fullName evidence="6">DeoR/GlpR family transcriptional regulator</fullName>
    </submittedName>
</protein>
<dbReference type="PANTHER" id="PTHR30146:SF109">
    <property type="entry name" value="HTH-TYPE TRANSCRIPTIONAL REGULATOR GALS"/>
    <property type="match status" value="1"/>
</dbReference>
<sequence>MTNAAPGATTPDTTGTGTGTNAQTNDGKRDYLPAERQNMILNLLTRQSVATVAELATLLNTTEITVRRDLTALSNAGLIKRVRGGAMSVGDAAEKGAAVPAIANTSFSERTPAGAIAIKPATRTVELGLDQPAIGVMLPEPSFFWPGVIEHMRTYASRLGLRIVTRETAYDIDAHEDEILDDLASDPTVCGVIAAPSSHPAYGRKAWRWIERSDTPVVVIERDLPMLGECFVDSVRTNHPYGVRKAAAHFIKHGHKLIGAAFNDSPTSSMIQEGWRDVVDSTDAFSCPFIFDGIQPYDTKGVNAIVDKIIMSGVTAMLVHSDYLAIAIAQALERRGHRVPEDLSMISIDGFATPSSRPLTVLRSSDKDLAEVALSTLLYRIQNPDAATRHTLVDPNLIDRGSVVDVR</sequence>
<dbReference type="RefSeq" id="WP_214358994.1">
    <property type="nucleotide sequence ID" value="NZ_JAFEJS010000014.1"/>
</dbReference>
<comment type="caution">
    <text evidence="6">The sequence shown here is derived from an EMBL/GenBank/DDBJ whole genome shotgun (WGS) entry which is preliminary data.</text>
</comment>
<feature type="compositionally biased region" description="Low complexity" evidence="4">
    <location>
        <begin position="1"/>
        <end position="25"/>
    </location>
</feature>
<dbReference type="PRINTS" id="PR00037">
    <property type="entry name" value="HTHLACR"/>
</dbReference>
<dbReference type="CDD" id="cd06267">
    <property type="entry name" value="PBP1_LacI_sugar_binding-like"/>
    <property type="match status" value="1"/>
</dbReference>
<dbReference type="InterPro" id="IPR028082">
    <property type="entry name" value="Peripla_BP_I"/>
</dbReference>
<dbReference type="Gene3D" id="3.40.50.2300">
    <property type="match status" value="2"/>
</dbReference>
<keyword evidence="7" id="KW-1185">Reference proteome</keyword>
<dbReference type="InterPro" id="IPR018356">
    <property type="entry name" value="Tscrpt_reg_HTH_DeoR_CS"/>
</dbReference>
<evidence type="ECO:0000256" key="4">
    <source>
        <dbReference type="SAM" id="MobiDB-lite"/>
    </source>
</evidence>
<dbReference type="InterPro" id="IPR036388">
    <property type="entry name" value="WH-like_DNA-bd_sf"/>
</dbReference>
<dbReference type="Pfam" id="PF13377">
    <property type="entry name" value="Peripla_BP_3"/>
    <property type="match status" value="1"/>
</dbReference>
<dbReference type="InterPro" id="IPR046335">
    <property type="entry name" value="LacI/GalR-like_sensor"/>
</dbReference>
<evidence type="ECO:0000256" key="2">
    <source>
        <dbReference type="ARBA" id="ARBA00023125"/>
    </source>
</evidence>
<evidence type="ECO:0000256" key="3">
    <source>
        <dbReference type="ARBA" id="ARBA00023163"/>
    </source>
</evidence>
<dbReference type="SUPFAM" id="SSF46785">
    <property type="entry name" value="Winged helix' DNA-binding domain"/>
    <property type="match status" value="1"/>
</dbReference>
<dbReference type="InterPro" id="IPR001034">
    <property type="entry name" value="DeoR_HTH"/>
</dbReference>
<name>A0ABS5US55_9BIFI</name>
<dbReference type="InterPro" id="IPR036390">
    <property type="entry name" value="WH_DNA-bd_sf"/>
</dbReference>
<evidence type="ECO:0000256" key="1">
    <source>
        <dbReference type="ARBA" id="ARBA00023015"/>
    </source>
</evidence>
<dbReference type="Gene3D" id="1.10.10.10">
    <property type="entry name" value="Winged helix-like DNA-binding domain superfamily/Winged helix DNA-binding domain"/>
    <property type="match status" value="1"/>
</dbReference>
<dbReference type="PROSITE" id="PS00894">
    <property type="entry name" value="HTH_DEOR_1"/>
    <property type="match status" value="1"/>
</dbReference>
<dbReference type="PROSITE" id="PS51000">
    <property type="entry name" value="HTH_DEOR_2"/>
    <property type="match status" value="1"/>
</dbReference>
<accession>A0ABS5US55</accession>
<feature type="region of interest" description="Disordered" evidence="4">
    <location>
        <begin position="1"/>
        <end position="31"/>
    </location>
</feature>
<evidence type="ECO:0000313" key="7">
    <source>
        <dbReference type="Proteomes" id="UP000773064"/>
    </source>
</evidence>
<reference evidence="6 7" key="1">
    <citation type="journal article" date="2021" name="Environ. Microbiol.">
        <title>Genetic insights into the dark matter of the mammalian gut microbiota through targeted genome reconstruction.</title>
        <authorList>
            <person name="Lugli G.A."/>
            <person name="Alessandri G."/>
            <person name="Milani C."/>
            <person name="Viappiani A."/>
            <person name="Fontana F."/>
            <person name="Tarracchini C."/>
            <person name="Mancabelli L."/>
            <person name="Argentini C."/>
            <person name="Ruiz L."/>
            <person name="Margolles A."/>
            <person name="van Sinderen D."/>
            <person name="Turroni F."/>
            <person name="Ventura M."/>
        </authorList>
    </citation>
    <scope>NUCLEOTIDE SEQUENCE [LARGE SCALE GENOMIC DNA]</scope>
    <source>
        <strain evidence="6 7">MA2</strain>
    </source>
</reference>
<dbReference type="SUPFAM" id="SSF53822">
    <property type="entry name" value="Periplasmic binding protein-like I"/>
    <property type="match status" value="1"/>
</dbReference>
<dbReference type="EMBL" id="JAFEJS010000014">
    <property type="protein sequence ID" value="MBT1173759.1"/>
    <property type="molecule type" value="Genomic_DNA"/>
</dbReference>
<dbReference type="SMART" id="SM00420">
    <property type="entry name" value="HTH_DEOR"/>
    <property type="match status" value="1"/>
</dbReference>
<evidence type="ECO:0000259" key="5">
    <source>
        <dbReference type="PROSITE" id="PS51000"/>
    </source>
</evidence>
<feature type="domain" description="HTH deoR-type" evidence="5">
    <location>
        <begin position="33"/>
        <end position="88"/>
    </location>
</feature>
<evidence type="ECO:0000313" key="6">
    <source>
        <dbReference type="EMBL" id="MBT1173759.1"/>
    </source>
</evidence>
<keyword evidence="3" id="KW-0804">Transcription</keyword>
<dbReference type="Pfam" id="PF08220">
    <property type="entry name" value="HTH_DeoR"/>
    <property type="match status" value="1"/>
</dbReference>
<keyword evidence="1" id="KW-0805">Transcription regulation</keyword>
<keyword evidence="2" id="KW-0238">DNA-binding</keyword>
<dbReference type="PANTHER" id="PTHR30146">
    <property type="entry name" value="LACI-RELATED TRANSCRIPTIONAL REPRESSOR"/>
    <property type="match status" value="1"/>
</dbReference>